<dbReference type="Pfam" id="PF09350">
    <property type="entry name" value="DJC28_CD"/>
    <property type="match status" value="1"/>
</dbReference>
<keyword evidence="4" id="KW-1185">Reference proteome</keyword>
<feature type="compositionally biased region" description="Low complexity" evidence="1">
    <location>
        <begin position="38"/>
        <end position="49"/>
    </location>
</feature>
<accession>A0AAN7UHI0</accession>
<feature type="region of interest" description="Disordered" evidence="1">
    <location>
        <begin position="25"/>
        <end position="78"/>
    </location>
</feature>
<organism evidence="3 4">
    <name type="scientific">Xylaria bambusicola</name>
    <dbReference type="NCBI Taxonomy" id="326684"/>
    <lineage>
        <taxon>Eukaryota</taxon>
        <taxon>Fungi</taxon>
        <taxon>Dikarya</taxon>
        <taxon>Ascomycota</taxon>
        <taxon>Pezizomycotina</taxon>
        <taxon>Sordariomycetes</taxon>
        <taxon>Xylariomycetidae</taxon>
        <taxon>Xylariales</taxon>
        <taxon>Xylariaceae</taxon>
        <taxon>Xylaria</taxon>
    </lineage>
</organism>
<dbReference type="InterPro" id="IPR018961">
    <property type="entry name" value="DnaJ_homolog_subfam-C_membr-28"/>
</dbReference>
<dbReference type="PANTHER" id="PTHR39394">
    <property type="entry name" value="YALI0E31793P"/>
    <property type="match status" value="1"/>
</dbReference>
<feature type="compositionally biased region" description="Polar residues" evidence="1">
    <location>
        <begin position="54"/>
        <end position="69"/>
    </location>
</feature>
<gene>
    <name evidence="3" type="ORF">RRF57_008264</name>
</gene>
<dbReference type="Proteomes" id="UP001305414">
    <property type="component" value="Unassembled WGS sequence"/>
</dbReference>
<comment type="caution">
    <text evidence="3">The sequence shown here is derived from an EMBL/GenBank/DDBJ whole genome shotgun (WGS) entry which is preliminary data.</text>
</comment>
<name>A0AAN7UHI0_9PEZI</name>
<evidence type="ECO:0000313" key="4">
    <source>
        <dbReference type="Proteomes" id="UP001305414"/>
    </source>
</evidence>
<dbReference type="EMBL" id="JAWHQM010000025">
    <property type="protein sequence ID" value="KAK5632550.1"/>
    <property type="molecule type" value="Genomic_DNA"/>
</dbReference>
<proteinExistence type="predicted"/>
<sequence>MSSRTALPYVCVRCSLKSFRPTYAKPTIPSRRSYAPRSESSNESSTATNELRHLTSSNNDNATPTNSPEQGAMSRRLQEATEEALLTGGTAGRRAVEDAGFSEELKEKLLTKVKDAEFRSQYAVALSEANLPASAGAGTRITATSRPWTGEETTEDAVLRMLTDAHKPLARELRSRPKISGLRPVDMRMRQQTKMNPGHRAANARDRASMYAGLGIKESEGSISDAEKVARREEFRERFQPGARALPNTVAGLAALANQRIEDAIARGQFKNIPRGKDAAQRDTRSDNPFIDTTEYILNNMIKRQDIVPPWIEKQQELAKAARTFRSRLRNDWKRHAARMIASKGGPLEAQMERATQFARAERLHNPRKGDVDQMSIPTNMTEDVVMFKIRQQTSTSSPSADASQAAESNTVESAAHLWQPFRDPEWLKTEQSYMELSINNLNTLTRSYNLMAPELAKKPYFNLERELSNCYADVAPLLADTIRDRATRPPKSPVEAFGISRAAF</sequence>
<evidence type="ECO:0000259" key="2">
    <source>
        <dbReference type="Pfam" id="PF09350"/>
    </source>
</evidence>
<feature type="domain" description="DnaJ homologue subfamily C member 28 conserved" evidence="2">
    <location>
        <begin position="256"/>
        <end position="326"/>
    </location>
</feature>
<evidence type="ECO:0000256" key="1">
    <source>
        <dbReference type="SAM" id="MobiDB-lite"/>
    </source>
</evidence>
<dbReference type="AlphaFoldDB" id="A0AAN7UHI0"/>
<dbReference type="PANTHER" id="PTHR39394:SF1">
    <property type="entry name" value="DNAJ HOMOLOGUE SUBFAMILY C MEMBER 28 CONSERVED DOMAIN-CONTAINING PROTEIN"/>
    <property type="match status" value="1"/>
</dbReference>
<reference evidence="3 4" key="1">
    <citation type="submission" date="2023-10" db="EMBL/GenBank/DDBJ databases">
        <title>Draft genome sequence of Xylaria bambusicola isolate GMP-LS, the root and basal stem rot pathogen of sugarcane in Indonesia.</title>
        <authorList>
            <person name="Selvaraj P."/>
            <person name="Muralishankar V."/>
            <person name="Muruganantham S."/>
            <person name="Sp S."/>
            <person name="Haryani S."/>
            <person name="Lau K.J.X."/>
            <person name="Naqvi N.I."/>
        </authorList>
    </citation>
    <scope>NUCLEOTIDE SEQUENCE [LARGE SCALE GENOMIC DNA]</scope>
    <source>
        <strain evidence="3">GMP-LS</strain>
    </source>
</reference>
<evidence type="ECO:0000313" key="3">
    <source>
        <dbReference type="EMBL" id="KAK5632550.1"/>
    </source>
</evidence>
<protein>
    <recommendedName>
        <fullName evidence="2">DnaJ homologue subfamily C member 28 conserved domain-containing protein</fullName>
    </recommendedName>
</protein>